<reference evidence="2 3" key="1">
    <citation type="submission" date="2022-01" db="EMBL/GenBank/DDBJ databases">
        <title>Whole genome-based taxonomy of the Shewanellaceae.</title>
        <authorList>
            <person name="Martin-Rodriguez A.J."/>
        </authorList>
    </citation>
    <scope>NUCLEOTIDE SEQUENCE [LARGE SCALE GENOMIC DNA]</scope>
    <source>
        <strain evidence="2 3">DSM 17177</strain>
    </source>
</reference>
<evidence type="ECO:0008006" key="4">
    <source>
        <dbReference type="Google" id="ProtNLM"/>
    </source>
</evidence>
<evidence type="ECO:0000313" key="3">
    <source>
        <dbReference type="Proteomes" id="UP001203423"/>
    </source>
</evidence>
<dbReference type="Proteomes" id="UP001203423">
    <property type="component" value="Unassembled WGS sequence"/>
</dbReference>
<organism evidence="2 3">
    <name type="scientific">Shewanella surugensis</name>
    <dbReference type="NCBI Taxonomy" id="212020"/>
    <lineage>
        <taxon>Bacteria</taxon>
        <taxon>Pseudomonadati</taxon>
        <taxon>Pseudomonadota</taxon>
        <taxon>Gammaproteobacteria</taxon>
        <taxon>Alteromonadales</taxon>
        <taxon>Shewanellaceae</taxon>
        <taxon>Shewanella</taxon>
    </lineage>
</organism>
<proteinExistence type="predicted"/>
<dbReference type="RefSeq" id="WP_248938965.1">
    <property type="nucleotide sequence ID" value="NZ_JAKIKS010000010.1"/>
</dbReference>
<name>A0ABT0L7K4_9GAMM</name>
<keyword evidence="1" id="KW-0175">Coiled coil</keyword>
<feature type="coiled-coil region" evidence="1">
    <location>
        <begin position="47"/>
        <end position="85"/>
    </location>
</feature>
<sequence length="225" mass="25550">MNEFAIKAQGCDLLYDEQKVITQADINRVVIASNFEQNAKDRVARLIVKAKMKIEDAELAAQAIIEEARQEAERLTQQWKDEAKQDAISEALNWHHEQYELESVIVEQLKGRIRQQISAVISHWGADQPPSELLIHRLSALVAKETDKMALTLTVSSSEFEAIGNTFSEQLTIEVDETMQSWEAKLSSSNLSIRLNLKEHLDLLLATFHQTEQETAEDLLMLEHG</sequence>
<gene>
    <name evidence="2" type="ORF">L2764_04050</name>
</gene>
<accession>A0ABT0L7K4</accession>
<comment type="caution">
    <text evidence="2">The sequence shown here is derived from an EMBL/GenBank/DDBJ whole genome shotgun (WGS) entry which is preliminary data.</text>
</comment>
<evidence type="ECO:0000313" key="2">
    <source>
        <dbReference type="EMBL" id="MCL1123678.1"/>
    </source>
</evidence>
<protein>
    <recommendedName>
        <fullName evidence="4">HrpE/YscL family type III secretion apparatus protein</fullName>
    </recommendedName>
</protein>
<dbReference type="EMBL" id="JAKIKS010000010">
    <property type="protein sequence ID" value="MCL1123678.1"/>
    <property type="molecule type" value="Genomic_DNA"/>
</dbReference>
<keyword evidence="3" id="KW-1185">Reference proteome</keyword>
<evidence type="ECO:0000256" key="1">
    <source>
        <dbReference type="SAM" id="Coils"/>
    </source>
</evidence>